<dbReference type="GO" id="GO:0005739">
    <property type="term" value="C:mitochondrion"/>
    <property type="evidence" value="ECO:0007669"/>
    <property type="project" value="TreeGrafter"/>
</dbReference>
<accession>A0A1E4TNI2</accession>
<dbReference type="PANTHER" id="PTHR21377:SF0">
    <property type="entry name" value="PROTEIN FAM210B, MITOCHONDRIAL"/>
    <property type="match status" value="1"/>
</dbReference>
<dbReference type="PANTHER" id="PTHR21377">
    <property type="entry name" value="PROTEIN FAM210B, MITOCHONDRIAL"/>
    <property type="match status" value="1"/>
</dbReference>
<protein>
    <recommendedName>
        <fullName evidence="1">DUF1279 domain-containing protein</fullName>
    </recommendedName>
</protein>
<evidence type="ECO:0000313" key="2">
    <source>
        <dbReference type="EMBL" id="ODV93320.1"/>
    </source>
</evidence>
<evidence type="ECO:0000259" key="1">
    <source>
        <dbReference type="Pfam" id="PF06916"/>
    </source>
</evidence>
<reference evidence="3" key="1">
    <citation type="submission" date="2016-05" db="EMBL/GenBank/DDBJ databases">
        <title>Comparative genomics of biotechnologically important yeasts.</title>
        <authorList>
            <consortium name="DOE Joint Genome Institute"/>
            <person name="Riley R."/>
            <person name="Haridas S."/>
            <person name="Wolfe K.H."/>
            <person name="Lopes M.R."/>
            <person name="Hittinger C.T."/>
            <person name="Goker M."/>
            <person name="Salamov A."/>
            <person name="Wisecaver J."/>
            <person name="Long T.M."/>
            <person name="Aerts A.L."/>
            <person name="Barry K."/>
            <person name="Choi C."/>
            <person name="Clum A."/>
            <person name="Coughlan A.Y."/>
            <person name="Deshpande S."/>
            <person name="Douglass A.P."/>
            <person name="Hanson S.J."/>
            <person name="Klenk H.-P."/>
            <person name="Labutti K."/>
            <person name="Lapidus A."/>
            <person name="Lindquist E."/>
            <person name="Lipzen A."/>
            <person name="Meier-Kolthoff J.P."/>
            <person name="Ohm R.A."/>
            <person name="Otillar R.P."/>
            <person name="Pangilinan J."/>
            <person name="Peng Y."/>
            <person name="Rokas A."/>
            <person name="Rosa C.A."/>
            <person name="Scheuner C."/>
            <person name="Sibirny A.A."/>
            <person name="Slot J.C."/>
            <person name="Stielow J.B."/>
            <person name="Sun H."/>
            <person name="Kurtzman C.P."/>
            <person name="Blackwell M."/>
            <person name="Grigoriev I.V."/>
            <person name="Jeffries T.W."/>
        </authorList>
    </citation>
    <scope>NUCLEOTIDE SEQUENCE [LARGE SCALE GENOMIC DNA]</scope>
    <source>
        <strain evidence="3">NRRL Y-2460</strain>
    </source>
</reference>
<dbReference type="InterPro" id="IPR009688">
    <property type="entry name" value="FAM210A/B-like_dom"/>
</dbReference>
<dbReference type="AlphaFoldDB" id="A0A1E4TNI2"/>
<dbReference type="EMBL" id="KV454018">
    <property type="protein sequence ID" value="ODV93320.1"/>
    <property type="molecule type" value="Genomic_DNA"/>
</dbReference>
<dbReference type="InterPro" id="IPR045866">
    <property type="entry name" value="FAM210A/B-like"/>
</dbReference>
<proteinExistence type="predicted"/>
<feature type="domain" description="DUF1279" evidence="1">
    <location>
        <begin position="60"/>
        <end position="166"/>
    </location>
</feature>
<dbReference type="OrthoDB" id="426386at2759"/>
<dbReference type="STRING" id="669874.A0A1E4TNI2"/>
<name>A0A1E4TNI2_PACTA</name>
<evidence type="ECO:0000313" key="3">
    <source>
        <dbReference type="Proteomes" id="UP000094236"/>
    </source>
</evidence>
<organism evidence="2 3">
    <name type="scientific">Pachysolen tannophilus NRRL Y-2460</name>
    <dbReference type="NCBI Taxonomy" id="669874"/>
    <lineage>
        <taxon>Eukaryota</taxon>
        <taxon>Fungi</taxon>
        <taxon>Dikarya</taxon>
        <taxon>Ascomycota</taxon>
        <taxon>Saccharomycotina</taxon>
        <taxon>Pichiomycetes</taxon>
        <taxon>Pachysolenaceae</taxon>
        <taxon>Pachysolen</taxon>
    </lineage>
</organism>
<dbReference type="Pfam" id="PF06916">
    <property type="entry name" value="FAM210A-B_dom"/>
    <property type="match status" value="1"/>
</dbReference>
<keyword evidence="3" id="KW-1185">Reference proteome</keyword>
<sequence length="274" mass="30873">MFGLGHGLRQGLRQFQFSGDGINFLIRNRSLGVIRKNFSNGGKRLNSSKASDEKKKPTGIKALIQEYGYSALGVYLGLSMIDLPLCYLLVHSQGEEKIGEYEDKVKEFFGFGKKKQEENDIDQQGETAISKEKSHKSSFLAEFALAYGIHKSLIFIRLPITAAITPAVVSKLRSFGFNVGRTKLKTLASSAKASYKEHGLKHSLSKEGTKDIVAKANSNIKKIIVDPTASNPKFGTPPNKKQKWYSWFFLKEKKKEKRLLNIETLFNFFLKKRK</sequence>
<dbReference type="Proteomes" id="UP000094236">
    <property type="component" value="Unassembled WGS sequence"/>
</dbReference>
<gene>
    <name evidence="2" type="ORF">PACTADRAFT_72552</name>
</gene>